<dbReference type="Proteomes" id="UP001500279">
    <property type="component" value="Unassembled WGS sequence"/>
</dbReference>
<accession>A0ABP3VU74</accession>
<dbReference type="Pfam" id="PF05147">
    <property type="entry name" value="LANC_like"/>
    <property type="match status" value="1"/>
</dbReference>
<dbReference type="CDD" id="cd04794">
    <property type="entry name" value="euk_LANCL"/>
    <property type="match status" value="1"/>
</dbReference>
<dbReference type="RefSeq" id="WP_231010935.1">
    <property type="nucleotide sequence ID" value="NZ_BAAAEW010000042.1"/>
</dbReference>
<sequence>MQVATTVSNTLFDPARHEGLNGPLWDEAAARAAVQRMVQDALQDFSPQGLWRAHALDDPATPDTRYSMLYFGAGGIIWALRHLSRQGFVEPAELARFDATVPTLVQRNREVGETHLAGTQSLFMGDSGLLLLQWQAAPSQAVADQLFDVVQGNLHHPAREMLWGSPGTLVAAIHMAEATGEPRWAELFARGVNILWDEMVFDAELGAWLWWQDLYGKVVCYIGAGHGFAGNLYPVMRGAALLPPAVVQGFADRALQTVQALAMRQDGCTNWPPSHPQSANGKMLVQDCHGAPGIVCRLAGAPRTPAWDALLLDAGQTTWRAGPLAKGSGLCHGTAGNGYALLKLWQRSGDALWLARARAFAMHAATQVDAQREASGHARHSLWTGDIGVALFIASCLQQDSRLPMLDVF</sequence>
<dbReference type="InterPro" id="IPR007822">
    <property type="entry name" value="LANC-like"/>
</dbReference>
<proteinExistence type="predicted"/>
<dbReference type="PANTHER" id="PTHR12736:SF7">
    <property type="entry name" value="LANC-LIKE PROTEIN 3"/>
    <property type="match status" value="1"/>
</dbReference>
<evidence type="ECO:0008006" key="3">
    <source>
        <dbReference type="Google" id="ProtNLM"/>
    </source>
</evidence>
<dbReference type="SUPFAM" id="SSF158745">
    <property type="entry name" value="LanC-like"/>
    <property type="match status" value="1"/>
</dbReference>
<dbReference type="EMBL" id="BAAAEW010000042">
    <property type="protein sequence ID" value="GAA0765929.1"/>
    <property type="molecule type" value="Genomic_DNA"/>
</dbReference>
<name>A0ABP3VU74_9BURK</name>
<evidence type="ECO:0000313" key="1">
    <source>
        <dbReference type="EMBL" id="GAA0765929.1"/>
    </source>
</evidence>
<keyword evidence="2" id="KW-1185">Reference proteome</keyword>
<protein>
    <recommendedName>
        <fullName evidence="3">Lanthionine synthetase</fullName>
    </recommendedName>
</protein>
<organism evidence="1 2">
    <name type="scientific">Ideonella azotifigens</name>
    <dbReference type="NCBI Taxonomy" id="513160"/>
    <lineage>
        <taxon>Bacteria</taxon>
        <taxon>Pseudomonadati</taxon>
        <taxon>Pseudomonadota</taxon>
        <taxon>Betaproteobacteria</taxon>
        <taxon>Burkholderiales</taxon>
        <taxon>Sphaerotilaceae</taxon>
        <taxon>Ideonella</taxon>
    </lineage>
</organism>
<evidence type="ECO:0000313" key="2">
    <source>
        <dbReference type="Proteomes" id="UP001500279"/>
    </source>
</evidence>
<dbReference type="Gene3D" id="1.50.10.10">
    <property type="match status" value="1"/>
</dbReference>
<dbReference type="SMART" id="SM01260">
    <property type="entry name" value="LANC_like"/>
    <property type="match status" value="1"/>
</dbReference>
<dbReference type="InterPro" id="IPR012341">
    <property type="entry name" value="6hp_glycosidase-like_sf"/>
</dbReference>
<dbReference type="PRINTS" id="PR01950">
    <property type="entry name" value="LANCSUPER"/>
</dbReference>
<dbReference type="PANTHER" id="PTHR12736">
    <property type="entry name" value="LANC-LIKE PROTEIN"/>
    <property type="match status" value="1"/>
</dbReference>
<gene>
    <name evidence="1" type="ORF">GCM10009107_53530</name>
</gene>
<reference evidence="2" key="1">
    <citation type="journal article" date="2019" name="Int. J. Syst. Evol. Microbiol.">
        <title>The Global Catalogue of Microorganisms (GCM) 10K type strain sequencing project: providing services to taxonomists for standard genome sequencing and annotation.</title>
        <authorList>
            <consortium name="The Broad Institute Genomics Platform"/>
            <consortium name="The Broad Institute Genome Sequencing Center for Infectious Disease"/>
            <person name="Wu L."/>
            <person name="Ma J."/>
        </authorList>
    </citation>
    <scope>NUCLEOTIDE SEQUENCE [LARGE SCALE GENOMIC DNA]</scope>
    <source>
        <strain evidence="2">JCM 15503</strain>
    </source>
</reference>
<comment type="caution">
    <text evidence="1">The sequence shown here is derived from an EMBL/GenBank/DDBJ whole genome shotgun (WGS) entry which is preliminary data.</text>
</comment>